<evidence type="ECO:0000313" key="3">
    <source>
        <dbReference type="Proteomes" id="UP000515344"/>
    </source>
</evidence>
<dbReference type="AlphaFoldDB" id="A0A7G5XBX8"/>
<gene>
    <name evidence="2" type="ORF">H4075_12875</name>
</gene>
<feature type="coiled-coil region" evidence="1">
    <location>
        <begin position="276"/>
        <end position="387"/>
    </location>
</feature>
<evidence type="ECO:0000313" key="2">
    <source>
        <dbReference type="EMBL" id="QNA42981.1"/>
    </source>
</evidence>
<keyword evidence="1" id="KW-0175">Coiled coil</keyword>
<protein>
    <submittedName>
        <fullName evidence="2">Uncharacterized protein</fullName>
    </submittedName>
</protein>
<feature type="coiled-coil region" evidence="1">
    <location>
        <begin position="107"/>
        <end position="234"/>
    </location>
</feature>
<accession>A0A7G5XBX8</accession>
<dbReference type="RefSeq" id="WP_182801247.1">
    <property type="nucleotide sequence ID" value="NZ_CP060007.1"/>
</dbReference>
<name>A0A7G5XBX8_9BACT</name>
<feature type="coiled-coil region" evidence="1">
    <location>
        <begin position="49"/>
        <end position="76"/>
    </location>
</feature>
<dbReference type="EMBL" id="CP060007">
    <property type="protein sequence ID" value="QNA42981.1"/>
    <property type="molecule type" value="Genomic_DNA"/>
</dbReference>
<evidence type="ECO:0000256" key="1">
    <source>
        <dbReference type="SAM" id="Coils"/>
    </source>
</evidence>
<organism evidence="2 3">
    <name type="scientific">Lacibacter sediminis</name>
    <dbReference type="NCBI Taxonomy" id="2760713"/>
    <lineage>
        <taxon>Bacteria</taxon>
        <taxon>Pseudomonadati</taxon>
        <taxon>Bacteroidota</taxon>
        <taxon>Chitinophagia</taxon>
        <taxon>Chitinophagales</taxon>
        <taxon>Chitinophagaceae</taxon>
        <taxon>Lacibacter</taxon>
    </lineage>
</organism>
<dbReference type="KEGG" id="lacs:H4075_12875"/>
<dbReference type="Proteomes" id="UP000515344">
    <property type="component" value="Chromosome"/>
</dbReference>
<sequence>MFLTILLALATGYLAKLFFDKYRSRTGINETEELQLELETLQNKFSSEILRKEEAELMLQDELKAAEKRHMELQVQYAKALTHIEQLRQGNVIEGEDVETEAGQQILQNLQDKIARQERSLLELEQQLRNTEQEKLHVNEAYEQLRESNSSKELLVEQFNHDKLKFEEQLQEQLAEAEKLKEQFGVELSEARLQVEQLQQQVLLAKTTEREQALEEEIERLKQQLNNIAATNNINEDILVQKAGITATRIHATQVAEKVEEFRDHLTAILRDTYSYEQLLASNERLNENIARLQQEKRMVEEDIVELQHIAKEKQQLEEQFQLVNSSLEQKENTWKEKLQAFESSLTLMSKQVHEKEQTIAEFIREKDELSLQIELLQHKLSEREQLSKEMILAMKDIETRFAHFNHATAEAAVVNGEGEMQYR</sequence>
<proteinExistence type="predicted"/>
<reference evidence="3" key="1">
    <citation type="submission" date="2020-08" db="EMBL/GenBank/DDBJ databases">
        <title>Lacibacter sp. S13-6-6 genome sequencing.</title>
        <authorList>
            <person name="Jin L."/>
        </authorList>
    </citation>
    <scope>NUCLEOTIDE SEQUENCE [LARGE SCALE GENOMIC DNA]</scope>
    <source>
        <strain evidence="3">S13-6-6</strain>
    </source>
</reference>
<keyword evidence="3" id="KW-1185">Reference proteome</keyword>